<comment type="caution">
    <text evidence="2">The sequence shown here is derived from an EMBL/GenBank/DDBJ whole genome shotgun (WGS) entry which is preliminary data.</text>
</comment>
<dbReference type="InterPro" id="IPR017853">
    <property type="entry name" value="GH"/>
</dbReference>
<dbReference type="SUPFAM" id="SSF51445">
    <property type="entry name" value="(Trans)glycosidases"/>
    <property type="match status" value="1"/>
</dbReference>
<dbReference type="EMBL" id="JAAOAV010000241">
    <property type="protein sequence ID" value="KAF5586999.1"/>
    <property type="molecule type" value="Genomic_DNA"/>
</dbReference>
<name>A0A8H5L8W5_GIBSU</name>
<dbReference type="GO" id="GO:0016020">
    <property type="term" value="C:membrane"/>
    <property type="evidence" value="ECO:0007669"/>
    <property type="project" value="TreeGrafter"/>
</dbReference>
<dbReference type="PANTHER" id="PTHR43798:SF33">
    <property type="entry name" value="HYDROLASE, PUTATIVE (AFU_ORTHOLOGUE AFUA_2G14860)-RELATED"/>
    <property type="match status" value="1"/>
</dbReference>
<dbReference type="OrthoDB" id="284184at2759"/>
<evidence type="ECO:0000313" key="3">
    <source>
        <dbReference type="Proteomes" id="UP000547976"/>
    </source>
</evidence>
<dbReference type="Proteomes" id="UP000547976">
    <property type="component" value="Unassembled WGS sequence"/>
</dbReference>
<protein>
    <submittedName>
        <fullName evidence="2">Glycoside hydrolase family 39</fullName>
    </submittedName>
</protein>
<dbReference type="AlphaFoldDB" id="A0A8H5L8W5"/>
<sequence>MLSSITPSDIRNTTYVNFVRSVTLASGTTYRYVFAPPLDPTKPYLLFIHGFPETSYEWSHQITYFTEQGCGVIVPDLLGCGGTDTPRDLALYSFNNMAADVGQILDCEGVEKVIGISHDLGSPLLSRFVINQPSRFIAVAFLGNGYFPPETRVDAAGVDFINKATLARFGYEVVGFWSFHNEEDAAKVFDQHLESFSTLCFTRNTSLWIDHLAPTGAMQQWLMQDKMATDIFVSRARIEQWKTIIRENGGMEGPLRWYKAMIAGVNNPTEEELEGPGTISLPLLLVLAERDPVAIPSIQLTDTVPNAPNLRVRSVIAGHFLQVEAPYEINRHLELFFQNVLKNSMSKPNPIANLLTTATFIMRPLVLAIFAFALGANAYDSSTAYVDLADRVGPSSHTASAFIYGMPLNKTKNQIPNHFFSDIGIKYGRAGGARLDKPCRGWSFGPDEYKCRFEATMINYKQTRKFGAQFIILPHDIWGIDYRDNVPSYQFPGDGRNWTTYDNFLNQLVRDLKSRNALDGLIWDIWNEPDIGGFWGRSIQQWVDLYIRTHKRLRSDPALNKVLISGPTIAASPDVANAWWSTWGAQVGGSSTYPDQYAWHYEMGGEDPDISNALFENLLEAYQLPFRPVSINEYAVFSEETPSGYSWWISRLERYNYAGLLGLWNPPLYDNFANLLTKSPGDPKDPGNTNYVGAAGFPLYKYYAKKMVGERAKTVGSTDRKWDCFATIGARGDQVRILAGTRVATGKYTLHIKGLETVGYQSRGKLDAKFYAFYGSDDIFQPFGDPPYLGTQSVPIVNGEAQLNVNVTDPHTGWRIEFKRY</sequence>
<keyword evidence="2" id="KW-0378">Hydrolase</keyword>
<dbReference type="RefSeq" id="XP_036532584.1">
    <property type="nucleotide sequence ID" value="XM_036676664.1"/>
</dbReference>
<dbReference type="InterPro" id="IPR050266">
    <property type="entry name" value="AB_hydrolase_sf"/>
</dbReference>
<reference evidence="2 3" key="1">
    <citation type="submission" date="2020-05" db="EMBL/GenBank/DDBJ databases">
        <title>Identification and distribution of gene clusters putatively required for synthesis of sphingolipid metabolism inhibitors in phylogenetically diverse species of the filamentous fungus Fusarium.</title>
        <authorList>
            <person name="Kim H.-S."/>
            <person name="Busman M."/>
            <person name="Brown D.W."/>
            <person name="Divon H."/>
            <person name="Uhlig S."/>
            <person name="Proctor R.H."/>
        </authorList>
    </citation>
    <scope>NUCLEOTIDE SEQUENCE [LARGE SCALE GENOMIC DNA]</scope>
    <source>
        <strain evidence="2 3">NRRL 66333</strain>
    </source>
</reference>
<dbReference type="SUPFAM" id="SSF53474">
    <property type="entry name" value="alpha/beta-Hydrolases"/>
    <property type="match status" value="1"/>
</dbReference>
<dbReference type="InterPro" id="IPR029058">
    <property type="entry name" value="AB_hydrolase_fold"/>
</dbReference>
<proteinExistence type="predicted"/>
<keyword evidence="3" id="KW-1185">Reference proteome</keyword>
<organism evidence="2 3">
    <name type="scientific">Gibberella subglutinans</name>
    <name type="common">Fusarium subglutinans</name>
    <dbReference type="NCBI Taxonomy" id="42677"/>
    <lineage>
        <taxon>Eukaryota</taxon>
        <taxon>Fungi</taxon>
        <taxon>Dikarya</taxon>
        <taxon>Ascomycota</taxon>
        <taxon>Pezizomycotina</taxon>
        <taxon>Sordariomycetes</taxon>
        <taxon>Hypocreomycetidae</taxon>
        <taxon>Hypocreales</taxon>
        <taxon>Nectriaceae</taxon>
        <taxon>Fusarium</taxon>
        <taxon>Fusarium fujikuroi species complex</taxon>
    </lineage>
</organism>
<dbReference type="Gene3D" id="3.40.50.1820">
    <property type="entry name" value="alpha/beta hydrolase"/>
    <property type="match status" value="1"/>
</dbReference>
<evidence type="ECO:0000259" key="1">
    <source>
        <dbReference type="Pfam" id="PF00561"/>
    </source>
</evidence>
<dbReference type="InterPro" id="IPR000639">
    <property type="entry name" value="Epox_hydrolase-like"/>
</dbReference>
<dbReference type="Pfam" id="PF00561">
    <property type="entry name" value="Abhydrolase_1"/>
    <property type="match status" value="1"/>
</dbReference>
<evidence type="ECO:0000313" key="2">
    <source>
        <dbReference type="EMBL" id="KAF5586999.1"/>
    </source>
</evidence>
<dbReference type="Gene3D" id="3.20.20.80">
    <property type="entry name" value="Glycosidases"/>
    <property type="match status" value="1"/>
</dbReference>
<feature type="domain" description="AB hydrolase-1" evidence="1">
    <location>
        <begin position="44"/>
        <end position="325"/>
    </location>
</feature>
<dbReference type="InterPro" id="IPR000073">
    <property type="entry name" value="AB_hydrolase_1"/>
</dbReference>
<dbReference type="GO" id="GO:0047372">
    <property type="term" value="F:monoacylglycerol lipase activity"/>
    <property type="evidence" value="ECO:0007669"/>
    <property type="project" value="TreeGrafter"/>
</dbReference>
<accession>A0A8H5L8W5</accession>
<dbReference type="PANTHER" id="PTHR43798">
    <property type="entry name" value="MONOACYLGLYCEROL LIPASE"/>
    <property type="match status" value="1"/>
</dbReference>
<dbReference type="GO" id="GO:0046464">
    <property type="term" value="P:acylglycerol catabolic process"/>
    <property type="evidence" value="ECO:0007669"/>
    <property type="project" value="TreeGrafter"/>
</dbReference>
<gene>
    <name evidence="2" type="ORF">FSUBG_11929</name>
</gene>
<dbReference type="PRINTS" id="PR00412">
    <property type="entry name" value="EPOXHYDRLASE"/>
</dbReference>
<dbReference type="GeneID" id="59311382"/>